<evidence type="ECO:0008006" key="4">
    <source>
        <dbReference type="Google" id="ProtNLM"/>
    </source>
</evidence>
<evidence type="ECO:0000313" key="3">
    <source>
        <dbReference type="Proteomes" id="UP001206236"/>
    </source>
</evidence>
<dbReference type="EMBL" id="JANGCN010000038">
    <property type="protein sequence ID" value="MCQ5154127.1"/>
    <property type="molecule type" value="Genomic_DNA"/>
</dbReference>
<protein>
    <recommendedName>
        <fullName evidence="4">Secreted protein</fullName>
    </recommendedName>
</protein>
<evidence type="ECO:0000256" key="1">
    <source>
        <dbReference type="SAM" id="SignalP"/>
    </source>
</evidence>
<dbReference type="Proteomes" id="UP001206236">
    <property type="component" value="Unassembled WGS sequence"/>
</dbReference>
<reference evidence="2" key="1">
    <citation type="submission" date="2022-06" db="EMBL/GenBank/DDBJ databases">
        <title>Isolation of gut microbiota from human fecal samples.</title>
        <authorList>
            <person name="Pamer E.G."/>
            <person name="Barat B."/>
            <person name="Waligurski E."/>
            <person name="Medina S."/>
            <person name="Paddock L."/>
            <person name="Mostad J."/>
        </authorList>
    </citation>
    <scope>NUCLEOTIDE SEQUENCE</scope>
    <source>
        <strain evidence="2">DFI.5.57</strain>
    </source>
</reference>
<organism evidence="2 3">
    <name type="scientific">Ruminococcus bicirculans</name>
    <name type="common">ex Wegman et al. 2014</name>
    <dbReference type="NCBI Taxonomy" id="1160721"/>
    <lineage>
        <taxon>Bacteria</taxon>
        <taxon>Bacillati</taxon>
        <taxon>Bacillota</taxon>
        <taxon>Clostridia</taxon>
        <taxon>Eubacteriales</taxon>
        <taxon>Oscillospiraceae</taxon>
        <taxon>Ruminococcus</taxon>
    </lineage>
</organism>
<accession>A0AAW5KSD6</accession>
<feature type="signal peptide" evidence="1">
    <location>
        <begin position="1"/>
        <end position="28"/>
    </location>
</feature>
<feature type="chain" id="PRO_5043599395" description="Secreted protein" evidence="1">
    <location>
        <begin position="29"/>
        <end position="122"/>
    </location>
</feature>
<dbReference type="AlphaFoldDB" id="A0AAW5KSD6"/>
<proteinExistence type="predicted"/>
<gene>
    <name evidence="2" type="ORF">NE632_12525</name>
</gene>
<evidence type="ECO:0000313" key="2">
    <source>
        <dbReference type="EMBL" id="MCQ5154127.1"/>
    </source>
</evidence>
<keyword evidence="1" id="KW-0732">Signal</keyword>
<comment type="caution">
    <text evidence="2">The sequence shown here is derived from an EMBL/GenBank/DDBJ whole genome shotgun (WGS) entry which is preliminary data.</text>
</comment>
<name>A0AAW5KSD6_9FIRM</name>
<sequence>MTKMVKKIAAMGAAVMMMASISAMGASAYTDLEKNGAYCTAYKSSSSSVYASTSTKDGSKKTVGVNIVLYYTKSGNTLNTGSGNSYTRGVSTTCSTPSGGTFKSATITHKLNNATVYTGYLV</sequence>
<dbReference type="RefSeq" id="WP_117859724.1">
    <property type="nucleotide sequence ID" value="NZ_CAKVQR010000010.1"/>
</dbReference>